<evidence type="ECO:0000256" key="3">
    <source>
        <dbReference type="ARBA" id="ARBA00022989"/>
    </source>
</evidence>
<dbReference type="GO" id="GO:0016020">
    <property type="term" value="C:membrane"/>
    <property type="evidence" value="ECO:0007669"/>
    <property type="project" value="UniProtKB-SubCell"/>
</dbReference>
<feature type="domain" description="Golgi pH regulator conserved" evidence="8">
    <location>
        <begin position="254"/>
        <end position="322"/>
    </location>
</feature>
<sequence>MWPFSSSCDNHDASSCSATPPSILPTLLEPSVFLSCAPLLAIFSTAFILSHARLFPRISRARRPGGQYASWGSGNSSTGGGNDYFLPSHAPPALHAAHAAHASRMERQGDGSLCGRVCGILGLGGPEKTVFAVTVALAAELGTVILADVSGVLDPRARGIVLGWTVKGLLGLLVLVIPAMQLHGVLNGVGVWRRAVSGMGRKGKKRLWPWVFLMTLWGGWIFVFWSVGAVLPSSSDKKGSRVAMMTRWDLDTVTQMAVARIGVLGIASLALLSGFASVTTPWYTFGCSPAYRAQPPSETDIARRQVGLDAATEMRVSKQHRLRSLQRKQRLAANPPRSSTSSVSSTAGDTTTGLGTQQRSSTSDLQAAASGSTTGAGNQPTPSTVATKFWSSIKNAVTAGLGDPDAHEIRMLQLEIQGLEDMEARLASGLASLVERKKEGERRKTKLGRWVLRPTELGFAVYCVYRVLMTVILVSVRVVWSSTPASSTGGGSIWGTASEAENEDEALASVDPVTRFLAVVTVKLGLVNRENIDVAAWARMIAFLLSGVILVGSANSVVQTSRLMGRWLPKKWGVMNAARRNLALGVGQVGGMYVIGAAVMLRGRVGGRIVGREGLAGYYADGGDVFGALGEETRTFVDRWFEGWFLYAALATVAGVWIMGYLGRGDDMGIGGGVGDEDEWEEKGGVELGWKRS</sequence>
<evidence type="ECO:0000256" key="2">
    <source>
        <dbReference type="ARBA" id="ARBA00022692"/>
    </source>
</evidence>
<keyword evidence="10" id="KW-1185">Reference proteome</keyword>
<feature type="compositionally biased region" description="Polar residues" evidence="5">
    <location>
        <begin position="353"/>
        <end position="365"/>
    </location>
</feature>
<feature type="region of interest" description="Disordered" evidence="5">
    <location>
        <begin position="314"/>
        <end position="383"/>
    </location>
</feature>
<evidence type="ECO:0000256" key="6">
    <source>
        <dbReference type="SAM" id="Phobius"/>
    </source>
</evidence>
<dbReference type="InterPro" id="IPR025969">
    <property type="entry name" value="ABA_GPCR_dom"/>
</dbReference>
<evidence type="ECO:0000256" key="5">
    <source>
        <dbReference type="SAM" id="MobiDB-lite"/>
    </source>
</evidence>
<accession>A0AAD5RYL3</accession>
<feature type="transmembrane region" description="Helical" evidence="6">
    <location>
        <begin position="169"/>
        <end position="189"/>
    </location>
</feature>
<feature type="transmembrane region" description="Helical" evidence="6">
    <location>
        <begin position="252"/>
        <end position="272"/>
    </location>
</feature>
<proteinExistence type="predicted"/>
<feature type="compositionally biased region" description="Low complexity" evidence="5">
    <location>
        <begin position="367"/>
        <end position="377"/>
    </location>
</feature>
<name>A0AAD5RYL3_9PEZI</name>
<feature type="compositionally biased region" description="Low complexity" evidence="5">
    <location>
        <begin position="338"/>
        <end position="352"/>
    </location>
</feature>
<feature type="transmembrane region" description="Helical" evidence="6">
    <location>
        <begin position="459"/>
        <end position="480"/>
    </location>
</feature>
<dbReference type="Proteomes" id="UP001201980">
    <property type="component" value="Unassembled WGS sequence"/>
</dbReference>
<dbReference type="InterPro" id="IPR015672">
    <property type="entry name" value="GPHR/GTG"/>
</dbReference>
<dbReference type="Pfam" id="PF12537">
    <property type="entry name" value="GPHR_N"/>
    <property type="match status" value="1"/>
</dbReference>
<dbReference type="EMBL" id="JAKWBI020000025">
    <property type="protein sequence ID" value="KAJ2905764.1"/>
    <property type="molecule type" value="Genomic_DNA"/>
</dbReference>
<keyword evidence="2 6" id="KW-0812">Transmembrane</keyword>
<evidence type="ECO:0000256" key="4">
    <source>
        <dbReference type="ARBA" id="ARBA00023136"/>
    </source>
</evidence>
<evidence type="ECO:0000313" key="9">
    <source>
        <dbReference type="EMBL" id="KAJ2905764.1"/>
    </source>
</evidence>
<feature type="transmembrane region" description="Helical" evidence="6">
    <location>
        <begin position="581"/>
        <end position="601"/>
    </location>
</feature>
<feature type="domain" description="Abscisic acid G-protein coupled receptor-like" evidence="7">
    <location>
        <begin position="443"/>
        <end position="659"/>
    </location>
</feature>
<feature type="transmembrane region" description="Helical" evidence="6">
    <location>
        <begin position="536"/>
        <end position="560"/>
    </location>
</feature>
<keyword evidence="4 6" id="KW-0472">Membrane</keyword>
<gene>
    <name evidence="9" type="ORF">MKZ38_004441</name>
</gene>
<evidence type="ECO:0000259" key="8">
    <source>
        <dbReference type="Pfam" id="PF12537"/>
    </source>
</evidence>
<feature type="transmembrane region" description="Helical" evidence="6">
    <location>
        <begin position="644"/>
        <end position="662"/>
    </location>
</feature>
<evidence type="ECO:0000313" key="10">
    <source>
        <dbReference type="Proteomes" id="UP001201980"/>
    </source>
</evidence>
<dbReference type="AlphaFoldDB" id="A0AAD5RYL3"/>
<dbReference type="InterPro" id="IPR022535">
    <property type="entry name" value="Golgi_pH-regulator_cons_dom"/>
</dbReference>
<feature type="compositionally biased region" description="Basic residues" evidence="5">
    <location>
        <begin position="317"/>
        <end position="330"/>
    </location>
</feature>
<dbReference type="PANTHER" id="PTHR15948:SF0">
    <property type="entry name" value="GOLGI PH REGULATOR A-RELATED"/>
    <property type="match status" value="1"/>
</dbReference>
<protein>
    <submittedName>
        <fullName evidence="9">G protein-coupled receptor</fullName>
    </submittedName>
</protein>
<comment type="caution">
    <text evidence="9">The sequence shown here is derived from an EMBL/GenBank/DDBJ whole genome shotgun (WGS) entry which is preliminary data.</text>
</comment>
<dbReference type="PANTHER" id="PTHR15948">
    <property type="entry name" value="G-PROTEIN COUPLED RECEPTOR 89-RELATED"/>
    <property type="match status" value="1"/>
</dbReference>
<feature type="transmembrane region" description="Helical" evidence="6">
    <location>
        <begin position="130"/>
        <end position="149"/>
    </location>
</feature>
<feature type="transmembrane region" description="Helical" evidence="6">
    <location>
        <begin position="32"/>
        <end position="55"/>
    </location>
</feature>
<feature type="transmembrane region" description="Helical" evidence="6">
    <location>
        <begin position="210"/>
        <end position="232"/>
    </location>
</feature>
<evidence type="ECO:0000256" key="1">
    <source>
        <dbReference type="ARBA" id="ARBA00004141"/>
    </source>
</evidence>
<feature type="region of interest" description="Disordered" evidence="5">
    <location>
        <begin position="673"/>
        <end position="693"/>
    </location>
</feature>
<keyword evidence="9" id="KW-0675">Receptor</keyword>
<keyword evidence="3 6" id="KW-1133">Transmembrane helix</keyword>
<reference evidence="9" key="1">
    <citation type="submission" date="2022-07" db="EMBL/GenBank/DDBJ databases">
        <title>Draft genome sequence of Zalerion maritima ATCC 34329, a (micro)plastics degrading marine fungus.</title>
        <authorList>
            <person name="Paco A."/>
            <person name="Goncalves M.F.M."/>
            <person name="Rocha-Santos T.A.P."/>
            <person name="Alves A."/>
        </authorList>
    </citation>
    <scope>NUCLEOTIDE SEQUENCE</scope>
    <source>
        <strain evidence="9">ATCC 34329</strain>
    </source>
</reference>
<organism evidence="9 10">
    <name type="scientific">Zalerion maritima</name>
    <dbReference type="NCBI Taxonomy" id="339359"/>
    <lineage>
        <taxon>Eukaryota</taxon>
        <taxon>Fungi</taxon>
        <taxon>Dikarya</taxon>
        <taxon>Ascomycota</taxon>
        <taxon>Pezizomycotina</taxon>
        <taxon>Sordariomycetes</taxon>
        <taxon>Lulworthiomycetidae</taxon>
        <taxon>Lulworthiales</taxon>
        <taxon>Lulworthiaceae</taxon>
        <taxon>Zalerion</taxon>
    </lineage>
</organism>
<dbReference type="Pfam" id="PF12430">
    <property type="entry name" value="ABA_GPCR"/>
    <property type="match status" value="1"/>
</dbReference>
<evidence type="ECO:0000259" key="7">
    <source>
        <dbReference type="Pfam" id="PF12430"/>
    </source>
</evidence>
<comment type="subcellular location">
    <subcellularLocation>
        <location evidence="1">Membrane</location>
        <topology evidence="1">Multi-pass membrane protein</topology>
    </subcellularLocation>
</comment>